<keyword evidence="1" id="KW-1133">Transmembrane helix</keyword>
<feature type="transmembrane region" description="Helical" evidence="1">
    <location>
        <begin position="12"/>
        <end position="33"/>
    </location>
</feature>
<organism evidence="2 3">
    <name type="scientific">Candidatus Acididesulfobacter diazotrophicus</name>
    <dbReference type="NCBI Taxonomy" id="2597226"/>
    <lineage>
        <taxon>Bacteria</taxon>
        <taxon>Deltaproteobacteria</taxon>
        <taxon>Candidatus Acidulodesulfobacterales</taxon>
        <taxon>Candidatus Acididesulfobacter</taxon>
    </lineage>
</organism>
<dbReference type="EMBL" id="SGBB01000001">
    <property type="protein sequence ID" value="RZD19564.1"/>
    <property type="molecule type" value="Genomic_DNA"/>
</dbReference>
<keyword evidence="1" id="KW-0812">Transmembrane</keyword>
<protein>
    <submittedName>
        <fullName evidence="2">Uncharacterized protein</fullName>
    </submittedName>
</protein>
<evidence type="ECO:0000313" key="2">
    <source>
        <dbReference type="EMBL" id="RZD19564.1"/>
    </source>
</evidence>
<gene>
    <name evidence="2" type="ORF">EVG15_01395</name>
</gene>
<reference evidence="2 3" key="1">
    <citation type="journal article" date="2019" name="ISME J.">
        <title>Insights into ecological role of a new deltaproteobacterial order Candidatus Acidulodesulfobacterales by metagenomics and metatranscriptomics.</title>
        <authorList>
            <person name="Tan S."/>
            <person name="Liu J."/>
            <person name="Fang Y."/>
            <person name="Hedlund B.P."/>
            <person name="Lian Z.H."/>
            <person name="Huang L.Y."/>
            <person name="Li J.T."/>
            <person name="Huang L.N."/>
            <person name="Li W.J."/>
            <person name="Jiang H.C."/>
            <person name="Dong H.L."/>
            <person name="Shu W.S."/>
        </authorList>
    </citation>
    <scope>NUCLEOTIDE SEQUENCE [LARGE SCALE GENOMIC DNA]</scope>
    <source>
        <strain evidence="2">AP1</strain>
    </source>
</reference>
<accession>A0A519BQM1</accession>
<name>A0A519BQM1_9DELT</name>
<proteinExistence type="predicted"/>
<keyword evidence="1" id="KW-0472">Membrane</keyword>
<comment type="caution">
    <text evidence="2">The sequence shown here is derived from an EMBL/GenBank/DDBJ whole genome shotgun (WGS) entry which is preliminary data.</text>
</comment>
<dbReference type="AlphaFoldDB" id="A0A519BQM1"/>
<dbReference type="Proteomes" id="UP000319296">
    <property type="component" value="Unassembled WGS sequence"/>
</dbReference>
<evidence type="ECO:0000256" key="1">
    <source>
        <dbReference type="SAM" id="Phobius"/>
    </source>
</evidence>
<evidence type="ECO:0000313" key="3">
    <source>
        <dbReference type="Proteomes" id="UP000319296"/>
    </source>
</evidence>
<sequence length="267" mass="28293">MKTLQNNKGFGLIGILAALIIIMIITAASIPFLEGFNLNNQAKAAVNTANSIIKAEIQYQLAAYSNNAQNSIKNPLFSNISGLQAGLSVNGVNQTYLPSGLQRINQGNDCVQQSIGTNVINMCLNDTHNGTFQLNISGVPPAYQGMFTKDIYNGASAYNNGTIITPVNVNFSFSAYPATSTINSTSAPNQISAAPVPTQTAPTFSALESGYGDPNYVWYITDTAYNLNEYIGVCGQNVQLSPTQSVTITITDGCSASPYLLSSSPAY</sequence>